<dbReference type="Pfam" id="PF00578">
    <property type="entry name" value="AhpC-TSA"/>
    <property type="match status" value="1"/>
</dbReference>
<accession>A0A7K1LRS8</accession>
<keyword evidence="2" id="KW-0201">Cytochrome c-type biogenesis</keyword>
<evidence type="ECO:0000256" key="4">
    <source>
        <dbReference type="ARBA" id="ARBA00023284"/>
    </source>
</evidence>
<dbReference type="CDD" id="cd02966">
    <property type="entry name" value="TlpA_like_family"/>
    <property type="match status" value="1"/>
</dbReference>
<keyword evidence="7" id="KW-1185">Reference proteome</keyword>
<evidence type="ECO:0000259" key="5">
    <source>
        <dbReference type="PROSITE" id="PS51352"/>
    </source>
</evidence>
<evidence type="ECO:0000313" key="7">
    <source>
        <dbReference type="Proteomes" id="UP000460416"/>
    </source>
</evidence>
<protein>
    <submittedName>
        <fullName evidence="6">AhpC/TSA family protein</fullName>
    </submittedName>
</protein>
<reference evidence="6 7" key="1">
    <citation type="submission" date="2019-07" db="EMBL/GenBank/DDBJ databases">
        <title>Gramella aestuarii sp. nov., isolated from a tidal flat, and emended description of Gramella echinicola.</title>
        <authorList>
            <person name="Liu L."/>
        </authorList>
    </citation>
    <scope>NUCLEOTIDE SEQUENCE [LARGE SCALE GENOMIC DNA]</scope>
    <source>
        <strain evidence="6 7">BS12</strain>
    </source>
</reference>
<evidence type="ECO:0000256" key="2">
    <source>
        <dbReference type="ARBA" id="ARBA00022748"/>
    </source>
</evidence>
<dbReference type="InterPro" id="IPR036249">
    <property type="entry name" value="Thioredoxin-like_sf"/>
</dbReference>
<keyword evidence="4" id="KW-0676">Redox-active center</keyword>
<keyword evidence="3" id="KW-1015">Disulfide bond</keyword>
<name>A0A7K1LRS8_9FLAO</name>
<dbReference type="GO" id="GO:0017004">
    <property type="term" value="P:cytochrome complex assembly"/>
    <property type="evidence" value="ECO:0007669"/>
    <property type="project" value="UniProtKB-KW"/>
</dbReference>
<dbReference type="AlphaFoldDB" id="A0A7K1LRS8"/>
<dbReference type="InterPro" id="IPR013766">
    <property type="entry name" value="Thioredoxin_domain"/>
</dbReference>
<proteinExistence type="predicted"/>
<dbReference type="Gene3D" id="3.40.30.10">
    <property type="entry name" value="Glutaredoxin"/>
    <property type="match status" value="1"/>
</dbReference>
<feature type="domain" description="Thioredoxin" evidence="5">
    <location>
        <begin position="199"/>
        <end position="337"/>
    </location>
</feature>
<gene>
    <name evidence="6" type="ORF">FLP08_12805</name>
</gene>
<dbReference type="PANTHER" id="PTHR42852">
    <property type="entry name" value="THIOL:DISULFIDE INTERCHANGE PROTEIN DSBE"/>
    <property type="match status" value="1"/>
</dbReference>
<dbReference type="InterPro" id="IPR025380">
    <property type="entry name" value="DUF4369"/>
</dbReference>
<dbReference type="Pfam" id="PF14289">
    <property type="entry name" value="DUF4369"/>
    <property type="match status" value="1"/>
</dbReference>
<dbReference type="EMBL" id="VJVW01000005">
    <property type="protein sequence ID" value="MUP43458.1"/>
    <property type="molecule type" value="Genomic_DNA"/>
</dbReference>
<comment type="caution">
    <text evidence="6">The sequence shown here is derived from an EMBL/GenBank/DDBJ whole genome shotgun (WGS) entry which is preliminary data.</text>
</comment>
<dbReference type="Proteomes" id="UP000460416">
    <property type="component" value="Unassembled WGS sequence"/>
</dbReference>
<dbReference type="GO" id="GO:0030313">
    <property type="term" value="C:cell envelope"/>
    <property type="evidence" value="ECO:0007669"/>
    <property type="project" value="UniProtKB-SubCell"/>
</dbReference>
<evidence type="ECO:0000313" key="6">
    <source>
        <dbReference type="EMBL" id="MUP43458.1"/>
    </source>
</evidence>
<dbReference type="PROSITE" id="PS51352">
    <property type="entry name" value="THIOREDOXIN_2"/>
    <property type="match status" value="1"/>
</dbReference>
<sequence length="337" mass="38503">MKGFMPRFLLYIICFCNLNLNAQKNEFSLNGKTSNIEDGTYLYLRDLVTGKSIDSAKVEKNSFRIDTSLEDQMVYAMLFTKDKKKFKELWIEGEKMTFDSSNTNFNDAFVKGSKSQDLSHKIKSEVHANIVELPKDTIKNREISFIEKYPNSLVSAYLLFGNRRMTQQEIKDLYSSLSMEVRESALGKKINKSLEKDKPEIGEKYIDFEVQNSQDQLTRISDLTGQLTLIHFWSSTCGGSRKMNSTLKAINSKYHLQGLNIIGISKDKSKENWLNAIIEDNISWAQLSNLEGWDGEVFKAYGISSTPSYILIDKNGTIIAKNLMSPELENKINQILN</sequence>
<organism evidence="6 7">
    <name type="scientific">Christiangramia aestuarii</name>
    <dbReference type="NCBI Taxonomy" id="1028746"/>
    <lineage>
        <taxon>Bacteria</taxon>
        <taxon>Pseudomonadati</taxon>
        <taxon>Bacteroidota</taxon>
        <taxon>Flavobacteriia</taxon>
        <taxon>Flavobacteriales</taxon>
        <taxon>Flavobacteriaceae</taxon>
        <taxon>Christiangramia</taxon>
    </lineage>
</organism>
<dbReference type="PANTHER" id="PTHR42852:SF6">
    <property type="entry name" value="THIOL:DISULFIDE INTERCHANGE PROTEIN DSBE"/>
    <property type="match status" value="1"/>
</dbReference>
<dbReference type="InterPro" id="IPR050553">
    <property type="entry name" value="Thioredoxin_ResA/DsbE_sf"/>
</dbReference>
<dbReference type="SUPFAM" id="SSF52833">
    <property type="entry name" value="Thioredoxin-like"/>
    <property type="match status" value="1"/>
</dbReference>
<dbReference type="InterPro" id="IPR000866">
    <property type="entry name" value="AhpC/TSA"/>
</dbReference>
<comment type="subcellular location">
    <subcellularLocation>
        <location evidence="1">Cell envelope</location>
    </subcellularLocation>
</comment>
<evidence type="ECO:0000256" key="3">
    <source>
        <dbReference type="ARBA" id="ARBA00023157"/>
    </source>
</evidence>
<evidence type="ECO:0000256" key="1">
    <source>
        <dbReference type="ARBA" id="ARBA00004196"/>
    </source>
</evidence>